<dbReference type="AlphaFoldDB" id="A0A0F9V9X0"/>
<reference evidence="1" key="1">
    <citation type="journal article" date="2015" name="Nature">
        <title>Complex archaea that bridge the gap between prokaryotes and eukaryotes.</title>
        <authorList>
            <person name="Spang A."/>
            <person name="Saw J.H."/>
            <person name="Jorgensen S.L."/>
            <person name="Zaremba-Niedzwiedzka K."/>
            <person name="Martijn J."/>
            <person name="Lind A.E."/>
            <person name="van Eijk R."/>
            <person name="Schleper C."/>
            <person name="Guy L."/>
            <person name="Ettema T.J."/>
        </authorList>
    </citation>
    <scope>NUCLEOTIDE SEQUENCE</scope>
</reference>
<evidence type="ECO:0000313" key="1">
    <source>
        <dbReference type="EMBL" id="KKO00780.1"/>
    </source>
</evidence>
<proteinExistence type="predicted"/>
<dbReference type="SUPFAM" id="SSF49464">
    <property type="entry name" value="Carboxypeptidase regulatory domain-like"/>
    <property type="match status" value="1"/>
</dbReference>
<dbReference type="Gene3D" id="2.60.40.1120">
    <property type="entry name" value="Carboxypeptidase-like, regulatory domain"/>
    <property type="match status" value="1"/>
</dbReference>
<gene>
    <name evidence="1" type="ORF">LCGC14_0121860</name>
</gene>
<evidence type="ECO:0008006" key="2">
    <source>
        <dbReference type="Google" id="ProtNLM"/>
    </source>
</evidence>
<dbReference type="Pfam" id="PF13715">
    <property type="entry name" value="CarbopepD_reg_2"/>
    <property type="match status" value="1"/>
</dbReference>
<accession>A0A0F9V9X0</accession>
<comment type="caution">
    <text evidence="1">The sequence shown here is derived from an EMBL/GenBank/DDBJ whole genome shotgun (WGS) entry which is preliminary data.</text>
</comment>
<name>A0A0F9V9X0_9ZZZZ</name>
<protein>
    <recommendedName>
        <fullName evidence="2">TonB-dependent receptor plug domain-containing protein</fullName>
    </recommendedName>
</protein>
<organism evidence="1">
    <name type="scientific">marine sediment metagenome</name>
    <dbReference type="NCBI Taxonomy" id="412755"/>
    <lineage>
        <taxon>unclassified sequences</taxon>
        <taxon>metagenomes</taxon>
        <taxon>ecological metagenomes</taxon>
    </lineage>
</organism>
<sequence>MIKSIFSSIIVLFTCSLFSQKVVSGSIVDSETNETIPYVNIGILKQSLGTVSNEAGKFEFEVQDDFMNDTIRVSSIGYKTISLVATDFIKTLEANTVLALTADVTELAEVTITARELKEKVLGNKTKSKSLNLGFSVIELGNELGTKINIKHKPTFLKSFNTHIIKNTNTSLKYRLNIYSIKNGLPDKKIVNENIIFPIDVEKGDFSLNLEPYRILVEDDIYITIELIETPNEDDDINFSASLFGHAMIIRPTSQAEWEKAGTIGVGFNCTVKY</sequence>
<dbReference type="InterPro" id="IPR008969">
    <property type="entry name" value="CarboxyPept-like_regulatory"/>
</dbReference>
<dbReference type="EMBL" id="LAZR01000038">
    <property type="protein sequence ID" value="KKO00780.1"/>
    <property type="molecule type" value="Genomic_DNA"/>
</dbReference>